<dbReference type="EMBL" id="KV419480">
    <property type="protein sequence ID" value="KZS86602.1"/>
    <property type="molecule type" value="Genomic_DNA"/>
</dbReference>
<name>A0A164MDD6_9AGAM</name>
<proteinExistence type="predicted"/>
<dbReference type="Proteomes" id="UP000076722">
    <property type="component" value="Unassembled WGS sequence"/>
</dbReference>
<keyword evidence="3" id="KW-1185">Reference proteome</keyword>
<reference evidence="2 3" key="1">
    <citation type="journal article" date="2016" name="Mol. Biol. Evol.">
        <title>Comparative Genomics of Early-Diverging Mushroom-Forming Fungi Provides Insights into the Origins of Lignocellulose Decay Capabilities.</title>
        <authorList>
            <person name="Nagy L.G."/>
            <person name="Riley R."/>
            <person name="Tritt A."/>
            <person name="Adam C."/>
            <person name="Daum C."/>
            <person name="Floudas D."/>
            <person name="Sun H."/>
            <person name="Yadav J.S."/>
            <person name="Pangilinan J."/>
            <person name="Larsson K.H."/>
            <person name="Matsuura K."/>
            <person name="Barry K."/>
            <person name="Labutti K."/>
            <person name="Kuo R."/>
            <person name="Ohm R.A."/>
            <person name="Bhattacharya S.S."/>
            <person name="Shirouzu T."/>
            <person name="Yoshinaga Y."/>
            <person name="Martin F.M."/>
            <person name="Grigoriev I.V."/>
            <person name="Hibbett D.S."/>
        </authorList>
    </citation>
    <scope>NUCLEOTIDE SEQUENCE [LARGE SCALE GENOMIC DNA]</scope>
    <source>
        <strain evidence="2 3">HHB9708</strain>
    </source>
</reference>
<protein>
    <submittedName>
        <fullName evidence="2">Uncharacterized protein</fullName>
    </submittedName>
</protein>
<evidence type="ECO:0000313" key="2">
    <source>
        <dbReference type="EMBL" id="KZS86602.1"/>
    </source>
</evidence>
<dbReference type="AlphaFoldDB" id="A0A164MDD6"/>
<sequence>MTTILQPDEPWVRELRETQARLFREEAKELEIALGEKISGGSLHPQDREQAYREYSRGMKELSRIHQEETAALIQAEIQARNWSVNNIEPSDDFVKEQQSIMNEIRRENARARYVSRPPSREGASSRRTSRPTSRQEQYNPHPLKKKNLLPHLRRLRHHHLHDLRTDPLLQKAT</sequence>
<organism evidence="2 3">
    <name type="scientific">Sistotremastrum niveocremeum HHB9708</name>
    <dbReference type="NCBI Taxonomy" id="1314777"/>
    <lineage>
        <taxon>Eukaryota</taxon>
        <taxon>Fungi</taxon>
        <taxon>Dikarya</taxon>
        <taxon>Basidiomycota</taxon>
        <taxon>Agaricomycotina</taxon>
        <taxon>Agaricomycetes</taxon>
        <taxon>Sistotremastrales</taxon>
        <taxon>Sistotremastraceae</taxon>
        <taxon>Sertulicium</taxon>
        <taxon>Sertulicium niveocremeum</taxon>
    </lineage>
</organism>
<evidence type="ECO:0000313" key="3">
    <source>
        <dbReference type="Proteomes" id="UP000076722"/>
    </source>
</evidence>
<evidence type="ECO:0000256" key="1">
    <source>
        <dbReference type="SAM" id="MobiDB-lite"/>
    </source>
</evidence>
<feature type="region of interest" description="Disordered" evidence="1">
    <location>
        <begin position="107"/>
        <end position="149"/>
    </location>
</feature>
<gene>
    <name evidence="2" type="ORF">SISNIDRAFT_355504</name>
</gene>
<accession>A0A164MDD6</accession>